<dbReference type="EMBL" id="LR796871">
    <property type="protein sequence ID" value="CAB4171921.1"/>
    <property type="molecule type" value="Genomic_DNA"/>
</dbReference>
<protein>
    <submittedName>
        <fullName evidence="1">Uncharacterized protein</fullName>
    </submittedName>
</protein>
<dbReference type="Pfam" id="PF17236">
    <property type="entry name" value="SU10_MCP"/>
    <property type="match status" value="1"/>
</dbReference>
<reference evidence="1" key="1">
    <citation type="submission" date="2020-05" db="EMBL/GenBank/DDBJ databases">
        <authorList>
            <person name="Chiriac C."/>
            <person name="Salcher M."/>
            <person name="Ghai R."/>
            <person name="Kavagutti S V."/>
        </authorList>
    </citation>
    <scope>NUCLEOTIDE SEQUENCE</scope>
</reference>
<proteinExistence type="predicted"/>
<organism evidence="1">
    <name type="scientific">uncultured Caudovirales phage</name>
    <dbReference type="NCBI Taxonomy" id="2100421"/>
    <lineage>
        <taxon>Viruses</taxon>
        <taxon>Duplodnaviria</taxon>
        <taxon>Heunggongvirae</taxon>
        <taxon>Uroviricota</taxon>
        <taxon>Caudoviricetes</taxon>
        <taxon>Peduoviridae</taxon>
        <taxon>Maltschvirus</taxon>
        <taxon>Maltschvirus maltsch</taxon>
    </lineage>
</organism>
<accession>A0A6J5PRH1</accession>
<evidence type="ECO:0000313" key="1">
    <source>
        <dbReference type="EMBL" id="CAB4171921.1"/>
    </source>
</evidence>
<dbReference type="InterPro" id="IPR035198">
    <property type="entry name" value="SU10_MCP"/>
</dbReference>
<name>A0A6J5PRH1_9CAUD</name>
<gene>
    <name evidence="1" type="ORF">UFOVP929_30</name>
</gene>
<sequence length="384" mass="41686">MAVTILKGVSDDADILQSRRVIDMDPVIKQLEPDDAPFTVMLSQTSTRPAKSQKVEWLSDQLVPRLTTLAVAVLIADTTITVAASTGDYFRTNDILRLQNGENVKVTGISTDVLTVTRSIGAVAASAVAISTDVIKIGNAAAEGATLGDIRMTQQVANYNYCQIQRDPLGFTKTLEASDLYGGKEPQYEAKKKMMEHRRQIENTLFFGQRDLTTSGSPVGYCGGVVDFISSNITTVGGSLTESGFATFLRTGFRYGSRNKVLFASPLIVSALSSFAQSKLAPPSSDVKSFGVSLQEYRGANGGTVKIVEKRDWLDFSTSSNQIGSWAIMLDMDDVVMRPLRTTAMLTNRQAPDADTTVQEYLTEYSLQVGVEQNHSILRGVTGY</sequence>